<evidence type="ECO:0000256" key="5">
    <source>
        <dbReference type="ARBA" id="ARBA00023163"/>
    </source>
</evidence>
<evidence type="ECO:0000256" key="8">
    <source>
        <dbReference type="SAM" id="MobiDB-lite"/>
    </source>
</evidence>
<comment type="similarity">
    <text evidence="2">Belongs to the CAMTA family.</text>
</comment>
<feature type="compositionally biased region" description="Low complexity" evidence="8">
    <location>
        <begin position="1202"/>
        <end position="1217"/>
    </location>
</feature>
<evidence type="ECO:0000256" key="3">
    <source>
        <dbReference type="ARBA" id="ARBA00023043"/>
    </source>
</evidence>
<evidence type="ECO:0000256" key="2">
    <source>
        <dbReference type="ARBA" id="ARBA00008267"/>
    </source>
</evidence>
<dbReference type="Gene3D" id="2.60.40.10">
    <property type="entry name" value="Immunoglobulins"/>
    <property type="match status" value="1"/>
</dbReference>
<sequence length="1509" mass="151097">MHPLHSKPAATAGGAEDAAQNWPGCFRHVARCRRLNKEEVVLILSDPLKFGLVRTEVLPAEGIANGTVYLCSKDRVRVLKHDGIDYVKRNAAQGSNRIREDVVKMKVNGRHAVNSYSSRGSGSACFWRRRYALEPPSVPGPGGGRSHQTVTWGDQLVHYLDDEEARGFARRSPFGAAGVARPLTSEECWRGRGAQLPPDGNLFLPASRRESRREDLAAAAAAAARAAAAAAVATVSAQEGSSQFARGVLGGGGGTGGWVGKVLPGARGGGGGSGDGRYGGGAGAGAGGPVDVRAAALRNNVWVGTGGSDIYAMNVNGSSRKGPGRGGRGREATEGISPMRSDMSSPHTPRGEPEPASGLPLWDPKKMAGAQQQQQQAAACLNPTAFGDDEMVGLAEFEGLGAGDTNPGANGSNTDEDMHDLFRSFLVDGEDLLTVSSQGNHSSGSQSSSVHPELTPPSGFLLRVGSGGGGGGGGGGSALGSGSSSGSRFGGIGGGGGYDANGSLGGMRRRANTSPECDDKVTGPIPSSTQGLRITDVPFRPISPSHSNRSPMGMLPALVGSPPRREARRTTISGGGGASNNNMHARSASVSGGGGGVTPSSPGYFLGVHNGGSGSSAGGVSSGSGAGVPAPSPSPSGAAMHVPASRGLAGAGGAGGAGAGVEIAKIVDFSPTWDYAPGGAKLLICLAAPVDVEVGTPGPKVYFADRAVPSEMVSQTVLRCKVPPGPGVDGTGPVPIHVEVPSRSLIGMRRTSSASSVAFDSGSRGRQQGGDMFEYRCPANSPSGSSAAPTISRSGTPRTPAKRLTWHETKEDLAAAGGQGLGVRKRDWGEVAGAGASSSPMETVLPSPMAASSSSSPFGALHNQQGRRPPPRSSTPRERETPSWVCSGDAGGGKVAGRDSLGSNRRAGGVGGVGGSSRRGHAGAAWRRASADLGQTAAAATASAGAGAAAESGEDSLGYPLLPCDGRECKIRIVERLDQIKGSRVSGADSEAPAGGAGSGAFVQGIVGTAAGGGGDGGAWPKIGGGAQQQVSSGKVGGSPSAPGGLVQPGVGGGAGGGELDDSELSKLGDRELEDLLEQMWMQVMGQLTDLESELNALDSRGFSVLHYTCLHNLGALVPVLVERGADVNLRTGDGKKQTPLHLAARGGSIGIVQELVKQGAMVDAADSDGLTADKLATRCNKQDMALWLWSKSGAASAATAGAGAGAAGHPSNFNSSGSGGGVGPVDGTPPLDRASSAGIVGFSPRHHPAAGAVGGGVDNCTRGAAAADGGVGGAAADEAPALSSGWGSPSPASTGGVNAAGVLVGGGGDDCAAGGKSEDGPWGLGIPPPGGGGVSGGLGGADSSADMGEAVHASGDRGHDGWESDEGDRENGGSTEQLLQDAFANLSLHEKCALSLHVSHQQQGAAGKDAGATVGKDASELSGMSKELAGVEERGLREEDLRAIMSMMGPSDLSEVEDEVKVIQQNFRAWILRCNYKSLRKAAKTLQETIRLPARADVVALALENRSA</sequence>
<dbReference type="InterPro" id="IPR014756">
    <property type="entry name" value="Ig_E-set"/>
</dbReference>
<reference evidence="10 11" key="1">
    <citation type="journal article" date="2010" name="Nature">
        <title>The Ectocarpus genome and the independent evolution of multicellularity in brown algae.</title>
        <authorList>
            <person name="Cock J.M."/>
            <person name="Sterck L."/>
            <person name="Rouze P."/>
            <person name="Scornet D."/>
            <person name="Allen A.E."/>
            <person name="Amoutzias G."/>
            <person name="Anthouard V."/>
            <person name="Artiguenave F."/>
            <person name="Aury J.M."/>
            <person name="Badger J.H."/>
            <person name="Beszteri B."/>
            <person name="Billiau K."/>
            <person name="Bonnet E."/>
            <person name="Bothwell J.H."/>
            <person name="Bowler C."/>
            <person name="Boyen C."/>
            <person name="Brownlee C."/>
            <person name="Carrano C.J."/>
            <person name="Charrier B."/>
            <person name="Cho G.Y."/>
            <person name="Coelho S.M."/>
            <person name="Collen J."/>
            <person name="Corre E."/>
            <person name="Da Silva C."/>
            <person name="Delage L."/>
            <person name="Delaroque N."/>
            <person name="Dittami S.M."/>
            <person name="Doulbeau S."/>
            <person name="Elias M."/>
            <person name="Farnham G."/>
            <person name="Gachon C.M."/>
            <person name="Gschloessl B."/>
            <person name="Heesch S."/>
            <person name="Jabbari K."/>
            <person name="Jubin C."/>
            <person name="Kawai H."/>
            <person name="Kimura K."/>
            <person name="Kloareg B."/>
            <person name="Kupper F.C."/>
            <person name="Lang D."/>
            <person name="Le Bail A."/>
            <person name="Leblanc C."/>
            <person name="Lerouge P."/>
            <person name="Lohr M."/>
            <person name="Lopez P.J."/>
            <person name="Martens C."/>
            <person name="Maumus F."/>
            <person name="Michel G."/>
            <person name="Miranda-Saavedra D."/>
            <person name="Morales J."/>
            <person name="Moreau H."/>
            <person name="Motomura T."/>
            <person name="Nagasato C."/>
            <person name="Napoli C.A."/>
            <person name="Nelson D.R."/>
            <person name="Nyvall-Collen P."/>
            <person name="Peters A.F."/>
            <person name="Pommier C."/>
            <person name="Potin P."/>
            <person name="Poulain J."/>
            <person name="Quesneville H."/>
            <person name="Read B."/>
            <person name="Rensing S.A."/>
            <person name="Ritter A."/>
            <person name="Rousvoal S."/>
            <person name="Samanta M."/>
            <person name="Samson G."/>
            <person name="Schroeder D.C."/>
            <person name="Segurens B."/>
            <person name="Strittmatter M."/>
            <person name="Tonon T."/>
            <person name="Tregear J.W."/>
            <person name="Valentin K."/>
            <person name="von Dassow P."/>
            <person name="Yamagishi T."/>
            <person name="Van de Peer Y."/>
            <person name="Wincker P."/>
        </authorList>
    </citation>
    <scope>NUCLEOTIDE SEQUENCE [LARGE SCALE GENOMIC DNA]</scope>
    <source>
        <strain evidence="11">Ec32 / CCAP1310/4</strain>
    </source>
</reference>
<dbReference type="GO" id="GO:0006357">
    <property type="term" value="P:regulation of transcription by RNA polymerase II"/>
    <property type="evidence" value="ECO:0007669"/>
    <property type="project" value="TreeGrafter"/>
</dbReference>
<dbReference type="GO" id="GO:0005634">
    <property type="term" value="C:nucleus"/>
    <property type="evidence" value="ECO:0007669"/>
    <property type="project" value="UniProtKB-SubCell"/>
</dbReference>
<dbReference type="PANTHER" id="PTHR23335">
    <property type="entry name" value="CALMODULIN-BINDING TRANSCRIPTION ACTIVATOR CAMTA"/>
    <property type="match status" value="1"/>
</dbReference>
<feature type="region of interest" description="Disordered" evidence="8">
    <location>
        <begin position="832"/>
        <end position="928"/>
    </location>
</feature>
<comment type="subcellular location">
    <subcellularLocation>
        <location evidence="1">Nucleus</location>
    </subcellularLocation>
</comment>
<dbReference type="EMBL" id="FN649751">
    <property type="protein sequence ID" value="CBJ30217.1"/>
    <property type="molecule type" value="Genomic_DNA"/>
</dbReference>
<dbReference type="SUPFAM" id="SSF48403">
    <property type="entry name" value="Ankyrin repeat"/>
    <property type="match status" value="1"/>
</dbReference>
<evidence type="ECO:0000259" key="9">
    <source>
        <dbReference type="Pfam" id="PF03859"/>
    </source>
</evidence>
<feature type="repeat" description="ANK" evidence="7">
    <location>
        <begin position="1101"/>
        <end position="1133"/>
    </location>
</feature>
<dbReference type="eggNOG" id="KOG0505">
    <property type="taxonomic scope" value="Eukaryota"/>
</dbReference>
<dbReference type="InParanoid" id="D7FNU1"/>
<dbReference type="EMBL" id="FN648292">
    <property type="protein sequence ID" value="CBJ30217.1"/>
    <property type="molecule type" value="Genomic_DNA"/>
</dbReference>
<feature type="region of interest" description="Disordered" evidence="8">
    <location>
        <begin position="435"/>
        <end position="596"/>
    </location>
</feature>
<name>D7FNU1_ECTSI</name>
<dbReference type="Pfam" id="PF12796">
    <property type="entry name" value="Ank_2"/>
    <property type="match status" value="1"/>
</dbReference>
<evidence type="ECO:0000256" key="6">
    <source>
        <dbReference type="ARBA" id="ARBA00023242"/>
    </source>
</evidence>
<feature type="region of interest" description="Disordered" evidence="8">
    <location>
        <begin position="615"/>
        <end position="643"/>
    </location>
</feature>
<feature type="domain" description="CG-1" evidence="9">
    <location>
        <begin position="33"/>
        <end position="134"/>
    </location>
</feature>
<dbReference type="Proteomes" id="UP000002630">
    <property type="component" value="Linkage Group LG26"/>
</dbReference>
<dbReference type="Pfam" id="PF03859">
    <property type="entry name" value="CG-1"/>
    <property type="match status" value="1"/>
</dbReference>
<dbReference type="PROSITE" id="PS50088">
    <property type="entry name" value="ANK_REPEAT"/>
    <property type="match status" value="2"/>
</dbReference>
<dbReference type="GO" id="GO:0003712">
    <property type="term" value="F:transcription coregulator activity"/>
    <property type="evidence" value="ECO:0007669"/>
    <property type="project" value="TreeGrafter"/>
</dbReference>
<feature type="compositionally biased region" description="Gly residues" evidence="8">
    <location>
        <begin position="908"/>
        <end position="917"/>
    </location>
</feature>
<feature type="compositionally biased region" description="Low complexity" evidence="8">
    <location>
        <begin position="846"/>
        <end position="857"/>
    </location>
</feature>
<keyword evidence="4" id="KW-0010">Activator</keyword>
<keyword evidence="6" id="KW-0539">Nucleus</keyword>
<evidence type="ECO:0000313" key="10">
    <source>
        <dbReference type="EMBL" id="CBJ30217.1"/>
    </source>
</evidence>
<feature type="compositionally biased region" description="Low complexity" evidence="8">
    <location>
        <begin position="435"/>
        <end position="451"/>
    </location>
</feature>
<organism evidence="10 11">
    <name type="scientific">Ectocarpus siliculosus</name>
    <name type="common">Brown alga</name>
    <name type="synonym">Conferva siliculosa</name>
    <dbReference type="NCBI Taxonomy" id="2880"/>
    <lineage>
        <taxon>Eukaryota</taxon>
        <taxon>Sar</taxon>
        <taxon>Stramenopiles</taxon>
        <taxon>Ochrophyta</taxon>
        <taxon>PX clade</taxon>
        <taxon>Phaeophyceae</taxon>
        <taxon>Ectocarpales</taxon>
        <taxon>Ectocarpaceae</taxon>
        <taxon>Ectocarpus</taxon>
    </lineage>
</organism>
<dbReference type="PROSITE" id="PS50096">
    <property type="entry name" value="IQ"/>
    <property type="match status" value="1"/>
</dbReference>
<dbReference type="OrthoDB" id="407555at2759"/>
<dbReference type="PANTHER" id="PTHR23335:SF1">
    <property type="entry name" value="CALMODULIN-BINDING TRANSCRIPTION ACTIVATOR, ISOFORM F"/>
    <property type="match status" value="1"/>
</dbReference>
<feature type="compositionally biased region" description="Low complexity" evidence="8">
    <location>
        <begin position="778"/>
        <end position="789"/>
    </location>
</feature>
<gene>
    <name evidence="10" type="ORF">Esi_0180_0027</name>
</gene>
<evidence type="ECO:0000256" key="4">
    <source>
        <dbReference type="ARBA" id="ARBA00023159"/>
    </source>
</evidence>
<feature type="region of interest" description="Disordered" evidence="8">
    <location>
        <begin position="1017"/>
        <end position="1064"/>
    </location>
</feature>
<dbReference type="InterPro" id="IPR013783">
    <property type="entry name" value="Ig-like_fold"/>
</dbReference>
<dbReference type="InterPro" id="IPR036770">
    <property type="entry name" value="Ankyrin_rpt-contain_sf"/>
</dbReference>
<evidence type="ECO:0000256" key="1">
    <source>
        <dbReference type="ARBA" id="ARBA00004123"/>
    </source>
</evidence>
<feature type="region of interest" description="Disordered" evidence="8">
    <location>
        <begin position="1329"/>
        <end position="1375"/>
    </location>
</feature>
<feature type="compositionally biased region" description="Gly residues" evidence="8">
    <location>
        <begin position="615"/>
        <end position="626"/>
    </location>
</feature>
<dbReference type="GO" id="GO:0003690">
    <property type="term" value="F:double-stranded DNA binding"/>
    <property type="evidence" value="ECO:0007669"/>
    <property type="project" value="TreeGrafter"/>
</dbReference>
<dbReference type="InterPro" id="IPR005559">
    <property type="entry name" value="CG-1_dom"/>
</dbReference>
<feature type="compositionally biased region" description="Gly residues" evidence="8">
    <location>
        <begin position="465"/>
        <end position="479"/>
    </location>
</feature>
<keyword evidence="3 7" id="KW-0040">ANK repeat</keyword>
<dbReference type="SUPFAM" id="SSF81296">
    <property type="entry name" value="E set domains"/>
    <property type="match status" value="1"/>
</dbReference>
<feature type="region of interest" description="Disordered" evidence="8">
    <location>
        <begin position="1202"/>
        <end position="1244"/>
    </location>
</feature>
<protein>
    <recommendedName>
        <fullName evidence="9">CG-1 domain-containing protein</fullName>
    </recommendedName>
</protein>
<evidence type="ECO:0000313" key="11">
    <source>
        <dbReference type="Proteomes" id="UP000002630"/>
    </source>
</evidence>
<accession>D7FNU1</accession>
<dbReference type="Gene3D" id="1.25.40.20">
    <property type="entry name" value="Ankyrin repeat-containing domain"/>
    <property type="match status" value="1"/>
</dbReference>
<feature type="region of interest" description="Disordered" evidence="8">
    <location>
        <begin position="755"/>
        <end position="801"/>
    </location>
</feature>
<feature type="compositionally biased region" description="Gly residues" evidence="8">
    <location>
        <begin position="1332"/>
        <end position="1341"/>
    </location>
</feature>
<dbReference type="InterPro" id="IPR002110">
    <property type="entry name" value="Ankyrin_rpt"/>
</dbReference>
<feature type="compositionally biased region" description="Gly residues" evidence="8">
    <location>
        <begin position="1017"/>
        <end position="1027"/>
    </location>
</feature>
<keyword evidence="11" id="KW-1185">Reference proteome</keyword>
<dbReference type="CDD" id="cd00603">
    <property type="entry name" value="IPT_PCSR"/>
    <property type="match status" value="1"/>
</dbReference>
<feature type="repeat" description="ANK" evidence="7">
    <location>
        <begin position="1136"/>
        <end position="1168"/>
    </location>
</feature>
<feature type="region of interest" description="Disordered" evidence="8">
    <location>
        <begin position="314"/>
        <end position="359"/>
    </location>
</feature>
<feature type="compositionally biased region" description="Gly residues" evidence="8">
    <location>
        <begin position="488"/>
        <end position="505"/>
    </location>
</feature>
<dbReference type="PROSITE" id="PS50297">
    <property type="entry name" value="ANK_REP_REGION"/>
    <property type="match status" value="2"/>
</dbReference>
<evidence type="ECO:0000256" key="7">
    <source>
        <dbReference type="PROSITE-ProRule" id="PRU00023"/>
    </source>
</evidence>
<dbReference type="SMART" id="SM00248">
    <property type="entry name" value="ANK"/>
    <property type="match status" value="2"/>
</dbReference>
<proteinExistence type="inferred from homology"/>
<dbReference type="STRING" id="2880.D7FNU1"/>
<keyword evidence="5" id="KW-0804">Transcription</keyword>